<dbReference type="Gene3D" id="1.10.239.10">
    <property type="entry name" value="Elicitin domain"/>
    <property type="match status" value="1"/>
</dbReference>
<dbReference type="AlphaFoldDB" id="A0AAV0TJC3"/>
<evidence type="ECO:0000256" key="6">
    <source>
        <dbReference type="RuleBase" id="RU368111"/>
    </source>
</evidence>
<protein>
    <recommendedName>
        <fullName evidence="6">Elicitin</fullName>
    </recommendedName>
</protein>
<keyword evidence="9" id="KW-1185">Reference proteome</keyword>
<keyword evidence="7" id="KW-0732">Signal</keyword>
<proteinExistence type="inferred from homology"/>
<evidence type="ECO:0000256" key="4">
    <source>
        <dbReference type="ARBA" id="ARBA00022978"/>
    </source>
</evidence>
<comment type="subcellular location">
    <subcellularLocation>
        <location evidence="1 6">Secreted</location>
    </subcellularLocation>
</comment>
<comment type="function">
    <text evidence="6">Induces local and distal defense responses (incompatible hypersensitive reaction) in plants from the solanaceae and cruciferae families. Elicits leaf necrosis and causes the accumulation of pathogenesis-related proteins. Might interact with the lipidic molecules of the plasma membrane.</text>
</comment>
<evidence type="ECO:0000256" key="5">
    <source>
        <dbReference type="ARBA" id="ARBA00023157"/>
    </source>
</evidence>
<gene>
    <name evidence="8" type="ORF">HBR001_LOCUS2554</name>
</gene>
<evidence type="ECO:0000256" key="1">
    <source>
        <dbReference type="ARBA" id="ARBA00004613"/>
    </source>
</evidence>
<dbReference type="InterPro" id="IPR002200">
    <property type="entry name" value="Elicitin"/>
</dbReference>
<dbReference type="GO" id="GO:0005576">
    <property type="term" value="C:extracellular region"/>
    <property type="evidence" value="ECO:0007669"/>
    <property type="project" value="UniProtKB-SubCell"/>
</dbReference>
<feature type="chain" id="PRO_5043976175" description="Elicitin" evidence="7">
    <location>
        <begin position="23"/>
        <end position="169"/>
    </location>
</feature>
<dbReference type="GO" id="GO:0052040">
    <property type="term" value="P:symbiont-mediated perturbation of host programmed cell death"/>
    <property type="evidence" value="ECO:0007669"/>
    <property type="project" value="UniProtKB-UniRule"/>
</dbReference>
<keyword evidence="5 6" id="KW-1015">Disulfide bond</keyword>
<comment type="caution">
    <text evidence="8">The sequence shown here is derived from an EMBL/GenBank/DDBJ whole genome shotgun (WGS) entry which is preliminary data.</text>
</comment>
<dbReference type="InterPro" id="IPR036470">
    <property type="entry name" value="Elicitin_sf"/>
</dbReference>
<evidence type="ECO:0000313" key="8">
    <source>
        <dbReference type="EMBL" id="CAI5721108.1"/>
    </source>
</evidence>
<comment type="similarity">
    <text evidence="2 6">Belongs to the elicitin family.</text>
</comment>
<dbReference type="Pfam" id="PF00964">
    <property type="entry name" value="Elicitin"/>
    <property type="match status" value="1"/>
</dbReference>
<keyword evidence="3 6" id="KW-0964">Secreted</keyword>
<evidence type="ECO:0000256" key="7">
    <source>
        <dbReference type="SAM" id="SignalP"/>
    </source>
</evidence>
<evidence type="ECO:0000256" key="3">
    <source>
        <dbReference type="ARBA" id="ARBA00022525"/>
    </source>
</evidence>
<organism evidence="8 9">
    <name type="scientific">Hyaloperonospora brassicae</name>
    <name type="common">Brassica downy mildew</name>
    <name type="synonym">Peronospora brassicae</name>
    <dbReference type="NCBI Taxonomy" id="162125"/>
    <lineage>
        <taxon>Eukaryota</taxon>
        <taxon>Sar</taxon>
        <taxon>Stramenopiles</taxon>
        <taxon>Oomycota</taxon>
        <taxon>Peronosporomycetes</taxon>
        <taxon>Peronosporales</taxon>
        <taxon>Peronosporaceae</taxon>
        <taxon>Hyaloperonospora</taxon>
    </lineage>
</organism>
<sequence>MQALLALFLAIDLLVSTVVVKAERCTALEISSVVRPIVLDPDFASCQADSNYTLSSFASPSVAQIRDFCSSSACQGMLRETLKSSQLPDCEVIVDAQAFNLVEVAAIVAVACGPAAGQELNALDERLVAEPDRDNSVQRLSDRVAGLVGHSAPIEKIGMVSALLSLLRE</sequence>
<dbReference type="Proteomes" id="UP001162031">
    <property type="component" value="Unassembled WGS sequence"/>
</dbReference>
<accession>A0AAV0TJC3</accession>
<feature type="signal peptide" evidence="7">
    <location>
        <begin position="1"/>
        <end position="22"/>
    </location>
</feature>
<name>A0AAV0TJC3_HYABA</name>
<dbReference type="SMART" id="SM01187">
    <property type="entry name" value="Elicitin"/>
    <property type="match status" value="1"/>
</dbReference>
<keyword evidence="4 6" id="KW-0928">Hypersensitive response elicitation</keyword>
<dbReference type="EMBL" id="CANTFL010000361">
    <property type="protein sequence ID" value="CAI5721108.1"/>
    <property type="molecule type" value="Genomic_DNA"/>
</dbReference>
<evidence type="ECO:0000256" key="2">
    <source>
        <dbReference type="ARBA" id="ARBA00009544"/>
    </source>
</evidence>
<dbReference type="SUPFAM" id="SSF48647">
    <property type="entry name" value="Fungal elicitin"/>
    <property type="match status" value="1"/>
</dbReference>
<evidence type="ECO:0000313" key="9">
    <source>
        <dbReference type="Proteomes" id="UP001162031"/>
    </source>
</evidence>
<reference evidence="8" key="1">
    <citation type="submission" date="2022-12" db="EMBL/GenBank/DDBJ databases">
        <authorList>
            <person name="Webb A."/>
        </authorList>
    </citation>
    <scope>NUCLEOTIDE SEQUENCE</scope>
    <source>
        <strain evidence="8">Hp1</strain>
    </source>
</reference>